<organism evidence="1 2">
    <name type="scientific">Trichothecium roseum</name>
    <dbReference type="NCBI Taxonomy" id="47278"/>
    <lineage>
        <taxon>Eukaryota</taxon>
        <taxon>Fungi</taxon>
        <taxon>Dikarya</taxon>
        <taxon>Ascomycota</taxon>
        <taxon>Pezizomycotina</taxon>
        <taxon>Sordariomycetes</taxon>
        <taxon>Hypocreomycetidae</taxon>
        <taxon>Hypocreales</taxon>
        <taxon>Hypocreales incertae sedis</taxon>
        <taxon>Trichothecium</taxon>
    </lineage>
</organism>
<proteinExistence type="predicted"/>
<keyword evidence="2" id="KW-1185">Reference proteome</keyword>
<evidence type="ECO:0000313" key="1">
    <source>
        <dbReference type="EMBL" id="KAI9903744.1"/>
    </source>
</evidence>
<dbReference type="EMBL" id="CM047940">
    <property type="protein sequence ID" value="KAI9903744.1"/>
    <property type="molecule type" value="Genomic_DNA"/>
</dbReference>
<comment type="caution">
    <text evidence="1">The sequence shown here is derived from an EMBL/GenBank/DDBJ whole genome shotgun (WGS) entry which is preliminary data.</text>
</comment>
<gene>
    <name evidence="1" type="ORF">N3K66_000273</name>
</gene>
<reference evidence="1" key="1">
    <citation type="submission" date="2022-10" db="EMBL/GenBank/DDBJ databases">
        <title>Complete Genome of Trichothecium roseum strain YXFP-22015, a Plant Pathogen Isolated from Citrus.</title>
        <authorList>
            <person name="Wang Y."/>
            <person name="Zhu L."/>
        </authorList>
    </citation>
    <scope>NUCLEOTIDE SEQUENCE</scope>
    <source>
        <strain evidence="1">YXFP-22015</strain>
    </source>
</reference>
<accession>A0ACC0VBG5</accession>
<name>A0ACC0VBG5_9HYPO</name>
<sequence>MSESTPAPAPAHGPAPVTNGTVNGGPVNGGPVNGTANGGDTMADSTTPAELRDGKVEQTQSNGGPKPQKRKTFGMQRLTVKKGPPGGFDETPLPDAPQGFTVKFTFRYAVNLPPADFNTVSSDPFLTATLKAAVPKRHKEEPDLVHRTRTMRRTVTPEWEEDWIVANVPATGFALKCRMYDEDYPDGDDRLGNVTVKVPQLYEGWEGFPSPGKEFVAKKRMISKRAFVMKGVTSIIHQNWHMSPRLCIAMELLGKSDPPYAQMCTIGPTRYFQHFSPMIGRLVGTKVNADEEPNHGESSCPVTGHNSEKQTQKYDFQANEMQLRGPVPSKMYHRFVEFRPIITSLFMSKGVRGKILNTFLHKQHNKVYNFDKSTEYGLFEPCSEEAALQFLRLVHFDEGGRMFTYVLTLDGLLRFTETGKEFGIDMLSKHTMHSDAQTYIACSGEFFVRRLQHPNGSENPHPHQRVHPNEHVPGGPPDTSPPEDPAYYQLVIDNDSGTYRPDKSILPELKGFLEENFRGLGVIAMHWEEEELKEMKEKQRDVKKSEGRILNVVMNSSQSSISSAESDLDSRDGTWEAGGGSKREAAYAAIEDPGKWKDAAGRIIPGMSGYMSKPENAGPSAVKS</sequence>
<evidence type="ECO:0000313" key="2">
    <source>
        <dbReference type="Proteomes" id="UP001163324"/>
    </source>
</evidence>
<protein>
    <submittedName>
        <fullName evidence="1">Uncharacterized protein</fullName>
    </submittedName>
</protein>
<dbReference type="Proteomes" id="UP001163324">
    <property type="component" value="Chromosome 1"/>
</dbReference>